<keyword evidence="2" id="KW-0813">Transport</keyword>
<evidence type="ECO:0000256" key="4">
    <source>
        <dbReference type="ARBA" id="ARBA00022840"/>
    </source>
</evidence>
<evidence type="ECO:0000256" key="3">
    <source>
        <dbReference type="ARBA" id="ARBA00022741"/>
    </source>
</evidence>
<dbReference type="InterPro" id="IPR003593">
    <property type="entry name" value="AAA+_ATPase"/>
</dbReference>
<evidence type="ECO:0000313" key="6">
    <source>
        <dbReference type="EMBL" id="SFP80619.1"/>
    </source>
</evidence>
<evidence type="ECO:0000256" key="2">
    <source>
        <dbReference type="ARBA" id="ARBA00022448"/>
    </source>
</evidence>
<protein>
    <submittedName>
        <fullName evidence="6">ABC-2 type transport system ATP-binding protein</fullName>
    </submittedName>
</protein>
<reference evidence="6 7" key="1">
    <citation type="submission" date="2016-10" db="EMBL/GenBank/DDBJ databases">
        <authorList>
            <person name="de Groot N.N."/>
        </authorList>
    </citation>
    <scope>NUCLEOTIDE SEQUENCE [LARGE SCALE GENOMIC DNA]</scope>
    <source>
        <strain evidence="6 7">DSM 20678</strain>
    </source>
</reference>
<keyword evidence="7" id="KW-1185">Reference proteome</keyword>
<proteinExistence type="inferred from homology"/>
<gene>
    <name evidence="6" type="ORF">SAMN05444406_10453</name>
</gene>
<name>A0A1I5TC34_9FIRM</name>
<dbReference type="AlphaFoldDB" id="A0A1I5TC34"/>
<dbReference type="PROSITE" id="PS00211">
    <property type="entry name" value="ABC_TRANSPORTER_1"/>
    <property type="match status" value="1"/>
</dbReference>
<feature type="domain" description="ABC transporter" evidence="5">
    <location>
        <begin position="4"/>
        <end position="215"/>
    </location>
</feature>
<dbReference type="STRING" id="937334.SAMN05444406_10453"/>
<comment type="similarity">
    <text evidence="1">Belongs to the ABC transporter superfamily.</text>
</comment>
<dbReference type="PANTHER" id="PTHR43335:SF4">
    <property type="entry name" value="ABC TRANSPORTER, ATP-BINDING PROTEIN"/>
    <property type="match status" value="1"/>
</dbReference>
<dbReference type="PROSITE" id="PS50893">
    <property type="entry name" value="ABC_TRANSPORTER_2"/>
    <property type="match status" value="1"/>
</dbReference>
<dbReference type="Proteomes" id="UP000198577">
    <property type="component" value="Unassembled WGS sequence"/>
</dbReference>
<accession>A0A1I5TC34</accession>
<dbReference type="RefSeq" id="WP_092281979.1">
    <property type="nucleotide sequence ID" value="NZ_FOXR01000004.1"/>
</dbReference>
<dbReference type="PANTHER" id="PTHR43335">
    <property type="entry name" value="ABC TRANSPORTER, ATP-BINDING PROTEIN"/>
    <property type="match status" value="1"/>
</dbReference>
<dbReference type="Pfam" id="PF00005">
    <property type="entry name" value="ABC_tran"/>
    <property type="match status" value="1"/>
</dbReference>
<dbReference type="Gene3D" id="3.40.50.300">
    <property type="entry name" value="P-loop containing nucleotide triphosphate hydrolases"/>
    <property type="match status" value="1"/>
</dbReference>
<evidence type="ECO:0000259" key="5">
    <source>
        <dbReference type="PROSITE" id="PS50893"/>
    </source>
</evidence>
<dbReference type="SUPFAM" id="SSF52540">
    <property type="entry name" value="P-loop containing nucleoside triphosphate hydrolases"/>
    <property type="match status" value="1"/>
</dbReference>
<dbReference type="GO" id="GO:0016887">
    <property type="term" value="F:ATP hydrolysis activity"/>
    <property type="evidence" value="ECO:0007669"/>
    <property type="project" value="InterPro"/>
</dbReference>
<dbReference type="EMBL" id="FOXR01000004">
    <property type="protein sequence ID" value="SFP80619.1"/>
    <property type="molecule type" value="Genomic_DNA"/>
</dbReference>
<dbReference type="InterPro" id="IPR017871">
    <property type="entry name" value="ABC_transporter-like_CS"/>
</dbReference>
<dbReference type="InterPro" id="IPR003439">
    <property type="entry name" value="ABC_transporter-like_ATP-bd"/>
</dbReference>
<organism evidence="6 7">
    <name type="scientific">Caldicoprobacter faecalis</name>
    <dbReference type="NCBI Taxonomy" id="937334"/>
    <lineage>
        <taxon>Bacteria</taxon>
        <taxon>Bacillati</taxon>
        <taxon>Bacillota</taxon>
        <taxon>Clostridia</taxon>
        <taxon>Caldicoprobacterales</taxon>
        <taxon>Caldicoprobacteraceae</taxon>
        <taxon>Caldicoprobacter</taxon>
    </lineage>
</organism>
<dbReference type="InterPro" id="IPR027417">
    <property type="entry name" value="P-loop_NTPase"/>
</dbReference>
<sequence>MMAVEIYHLTKIIKGKTILDDITLELERGKIYGFFGRNASGKTMLFRAICGLIKPTRGEVRVFGKRIGVDVSFPESLGLIIENVGFWEQWTGFQNLKFLASIKNIITDEDIRAAIRRVGLDPDDKRIYGKYSLGMKQRLGIAQAIMEKPQLIVLDEPTNSLDEEGVGLVRNILLEEKERGATILIASHIKEDIDLLCDEKFKVEAGRIYPAGSEVEDE</sequence>
<evidence type="ECO:0000313" key="7">
    <source>
        <dbReference type="Proteomes" id="UP000198577"/>
    </source>
</evidence>
<dbReference type="OrthoDB" id="9809205at2"/>
<dbReference type="GO" id="GO:0005524">
    <property type="term" value="F:ATP binding"/>
    <property type="evidence" value="ECO:0007669"/>
    <property type="project" value="UniProtKB-KW"/>
</dbReference>
<evidence type="ECO:0000256" key="1">
    <source>
        <dbReference type="ARBA" id="ARBA00005417"/>
    </source>
</evidence>
<dbReference type="SMART" id="SM00382">
    <property type="entry name" value="AAA"/>
    <property type="match status" value="1"/>
</dbReference>
<keyword evidence="3" id="KW-0547">Nucleotide-binding</keyword>
<keyword evidence="4 6" id="KW-0067">ATP-binding</keyword>